<evidence type="ECO:0000256" key="11">
    <source>
        <dbReference type="ARBA" id="ARBA00023010"/>
    </source>
</evidence>
<evidence type="ECO:0000256" key="8">
    <source>
        <dbReference type="ARBA" id="ARBA00022692"/>
    </source>
</evidence>
<dbReference type="PRINTS" id="PR01853">
    <property type="entry name" value="YAJCTRNLCASE"/>
</dbReference>
<dbReference type="InterPro" id="IPR003849">
    <property type="entry name" value="Preprotein_translocase_YajC"/>
</dbReference>
<dbReference type="GO" id="GO:0015031">
    <property type="term" value="P:protein transport"/>
    <property type="evidence" value="ECO:0007669"/>
    <property type="project" value="UniProtKB-KW"/>
</dbReference>
<dbReference type="NCBIfam" id="TIGR00739">
    <property type="entry name" value="yajC"/>
    <property type="match status" value="1"/>
</dbReference>
<evidence type="ECO:0000256" key="13">
    <source>
        <dbReference type="SAM" id="Phobius"/>
    </source>
</evidence>
<evidence type="ECO:0000313" key="14">
    <source>
        <dbReference type="EMBL" id="RJF87300.1"/>
    </source>
</evidence>
<evidence type="ECO:0000256" key="2">
    <source>
        <dbReference type="ARBA" id="ARBA00004162"/>
    </source>
</evidence>
<dbReference type="EMBL" id="QYUK01000011">
    <property type="protein sequence ID" value="RJF87300.1"/>
    <property type="molecule type" value="Genomic_DNA"/>
</dbReference>
<keyword evidence="15" id="KW-1185">Reference proteome</keyword>
<evidence type="ECO:0000256" key="5">
    <source>
        <dbReference type="ARBA" id="ARBA00014962"/>
    </source>
</evidence>
<dbReference type="PANTHER" id="PTHR33909">
    <property type="entry name" value="SEC TRANSLOCON ACCESSORY COMPLEX SUBUNIT YAJC"/>
    <property type="match status" value="1"/>
</dbReference>
<keyword evidence="7" id="KW-1003">Cell membrane</keyword>
<accession>A0A418WBB8</accession>
<keyword evidence="12 13" id="KW-0472">Membrane</keyword>
<dbReference type="AlphaFoldDB" id="A0A418WBB8"/>
<comment type="subunit">
    <text evidence="4">Part of the SecDF-YidC-YajC translocase complex. The SecDF-YidC-YajC translocase forms a supercomplex with SecYEG, called the holo-translocon (HTL).</text>
</comment>
<protein>
    <recommendedName>
        <fullName evidence="5">Sec translocon accessory complex subunit YajC</fullName>
    </recommendedName>
</protein>
<gene>
    <name evidence="14" type="primary">yajC</name>
    <name evidence="14" type="ORF">D3874_09895</name>
</gene>
<dbReference type="Proteomes" id="UP000284605">
    <property type="component" value="Unassembled WGS sequence"/>
</dbReference>
<name>A0A418WBB8_9PROT</name>
<dbReference type="SMART" id="SM01323">
    <property type="entry name" value="YajC"/>
    <property type="match status" value="1"/>
</dbReference>
<keyword evidence="11" id="KW-0811">Translocation</keyword>
<keyword evidence="8 13" id="KW-0812">Transmembrane</keyword>
<comment type="caution">
    <text evidence="14">The sequence shown here is derived from an EMBL/GenBank/DDBJ whole genome shotgun (WGS) entry which is preliminary data.</text>
</comment>
<evidence type="ECO:0000256" key="9">
    <source>
        <dbReference type="ARBA" id="ARBA00022927"/>
    </source>
</evidence>
<organism evidence="14 15">
    <name type="scientific">Oleomonas cavernae</name>
    <dbReference type="NCBI Taxonomy" id="2320859"/>
    <lineage>
        <taxon>Bacteria</taxon>
        <taxon>Pseudomonadati</taxon>
        <taxon>Pseudomonadota</taxon>
        <taxon>Alphaproteobacteria</taxon>
        <taxon>Acetobacterales</taxon>
        <taxon>Acetobacteraceae</taxon>
        <taxon>Oleomonas</taxon>
    </lineage>
</organism>
<feature type="transmembrane region" description="Helical" evidence="13">
    <location>
        <begin position="21"/>
        <end position="40"/>
    </location>
</feature>
<evidence type="ECO:0000313" key="15">
    <source>
        <dbReference type="Proteomes" id="UP000284605"/>
    </source>
</evidence>
<keyword evidence="6" id="KW-0813">Transport</keyword>
<evidence type="ECO:0000256" key="10">
    <source>
        <dbReference type="ARBA" id="ARBA00022989"/>
    </source>
</evidence>
<evidence type="ECO:0000256" key="6">
    <source>
        <dbReference type="ARBA" id="ARBA00022448"/>
    </source>
</evidence>
<dbReference type="PANTHER" id="PTHR33909:SF1">
    <property type="entry name" value="SEC TRANSLOCON ACCESSORY COMPLEX SUBUNIT YAJC"/>
    <property type="match status" value="1"/>
</dbReference>
<comment type="function">
    <text evidence="1">The SecYEG-SecDF-YajC-YidC holo-translocon (HTL) protein secretase/insertase is a supercomplex required for protein secretion, insertion of proteins into membranes, and assembly of membrane protein complexes. While the SecYEG complex is essential for assembly of a number of proteins and complexes, the SecDF-YajC-YidC subcomplex facilitates these functions.</text>
</comment>
<reference evidence="14 15" key="1">
    <citation type="submission" date="2018-09" db="EMBL/GenBank/DDBJ databases">
        <authorList>
            <person name="Zhu H."/>
        </authorList>
    </citation>
    <scope>NUCLEOTIDE SEQUENCE [LARGE SCALE GENOMIC DNA]</scope>
    <source>
        <strain evidence="14 15">K1W22B-8</strain>
    </source>
</reference>
<evidence type="ECO:0000256" key="12">
    <source>
        <dbReference type="ARBA" id="ARBA00023136"/>
    </source>
</evidence>
<dbReference type="Pfam" id="PF02699">
    <property type="entry name" value="YajC"/>
    <property type="match status" value="1"/>
</dbReference>
<evidence type="ECO:0000256" key="1">
    <source>
        <dbReference type="ARBA" id="ARBA00002061"/>
    </source>
</evidence>
<sequence length="114" mass="12145">MLISTAYAQAAGGATGGGADLLIQLAPLVLIFIVFYFLMIRPQQKRMKEHRALLEAVRRGDVVVAGSGIIGKVAKVQDGEIVLEVAEGVRIRMLKSTVTEVRTKGQPVGDDAGK</sequence>
<keyword evidence="10 13" id="KW-1133">Transmembrane helix</keyword>
<dbReference type="GO" id="GO:0005886">
    <property type="term" value="C:plasma membrane"/>
    <property type="evidence" value="ECO:0007669"/>
    <property type="project" value="UniProtKB-SubCell"/>
</dbReference>
<proteinExistence type="inferred from homology"/>
<comment type="subcellular location">
    <subcellularLocation>
        <location evidence="2">Cell membrane</location>
        <topology evidence="2">Single-pass membrane protein</topology>
    </subcellularLocation>
</comment>
<dbReference type="RefSeq" id="WP_119777942.1">
    <property type="nucleotide sequence ID" value="NZ_QYUK01000011.1"/>
</dbReference>
<dbReference type="OrthoDB" id="9811406at2"/>
<keyword evidence="9" id="KW-0653">Protein transport</keyword>
<evidence type="ECO:0000256" key="7">
    <source>
        <dbReference type="ARBA" id="ARBA00022475"/>
    </source>
</evidence>
<evidence type="ECO:0000256" key="3">
    <source>
        <dbReference type="ARBA" id="ARBA00006742"/>
    </source>
</evidence>
<comment type="similarity">
    <text evidence="3">Belongs to the YajC family.</text>
</comment>
<evidence type="ECO:0000256" key="4">
    <source>
        <dbReference type="ARBA" id="ARBA00011718"/>
    </source>
</evidence>